<keyword evidence="4" id="KW-1185">Reference proteome</keyword>
<feature type="binding site" evidence="2">
    <location>
        <position position="156"/>
    </location>
    <ligand>
        <name>Mg(2+)</name>
        <dbReference type="ChEBI" id="CHEBI:18420"/>
        <label>1</label>
        <note>catalytic</note>
    </ligand>
</feature>
<evidence type="ECO:0000313" key="3">
    <source>
        <dbReference type="EMBL" id="KAF2884739.1"/>
    </source>
</evidence>
<dbReference type="GO" id="GO:0004441">
    <property type="term" value="F:inositol-1,4-bisphosphate 1-phosphatase activity"/>
    <property type="evidence" value="ECO:0007669"/>
    <property type="project" value="TreeGrafter"/>
</dbReference>
<protein>
    <recommendedName>
        <fullName evidence="5">Inositol polyphosphate 1-phosphatase</fullName>
    </recommendedName>
</protein>
<dbReference type="Gene3D" id="4.10.460.10">
    <property type="entry name" value="Inositol Polyphosphate 1-phosphatase, domain 1"/>
    <property type="match status" value="1"/>
</dbReference>
<reference evidence="3" key="1">
    <citation type="submission" date="2019-08" db="EMBL/GenBank/DDBJ databases">
        <title>The genome of the North American firefly Photinus pyralis.</title>
        <authorList>
            <consortium name="Photinus pyralis genome working group"/>
            <person name="Fallon T.R."/>
            <person name="Sander Lower S.E."/>
            <person name="Weng J.-K."/>
        </authorList>
    </citation>
    <scope>NUCLEOTIDE SEQUENCE</scope>
    <source>
        <strain evidence="3">TRF0915ILg1</strain>
        <tissue evidence="3">Whole body</tissue>
    </source>
</reference>
<evidence type="ECO:0000256" key="1">
    <source>
        <dbReference type="ARBA" id="ARBA00009759"/>
    </source>
</evidence>
<name>A0A8K0CCG2_IGNLU</name>
<accession>A0A8K0CCG2</accession>
<evidence type="ECO:0000313" key="4">
    <source>
        <dbReference type="Proteomes" id="UP000801492"/>
    </source>
</evidence>
<organism evidence="3 4">
    <name type="scientific">Ignelater luminosus</name>
    <name type="common">Cucubano</name>
    <name type="synonym">Pyrophorus luminosus</name>
    <dbReference type="NCBI Taxonomy" id="2038154"/>
    <lineage>
        <taxon>Eukaryota</taxon>
        <taxon>Metazoa</taxon>
        <taxon>Ecdysozoa</taxon>
        <taxon>Arthropoda</taxon>
        <taxon>Hexapoda</taxon>
        <taxon>Insecta</taxon>
        <taxon>Pterygota</taxon>
        <taxon>Neoptera</taxon>
        <taxon>Endopterygota</taxon>
        <taxon>Coleoptera</taxon>
        <taxon>Polyphaga</taxon>
        <taxon>Elateriformia</taxon>
        <taxon>Elateroidea</taxon>
        <taxon>Elateridae</taxon>
        <taxon>Agrypninae</taxon>
        <taxon>Pyrophorini</taxon>
        <taxon>Ignelater</taxon>
    </lineage>
</organism>
<feature type="binding site" evidence="2">
    <location>
        <position position="78"/>
    </location>
    <ligand>
        <name>Mg(2+)</name>
        <dbReference type="ChEBI" id="CHEBI:18420"/>
        <label>1</label>
        <note>catalytic</note>
    </ligand>
</feature>
<dbReference type="Gene3D" id="3.30.540.10">
    <property type="entry name" value="Fructose-1,6-Bisphosphatase, subunit A, domain 1"/>
    <property type="match status" value="1"/>
</dbReference>
<dbReference type="EMBL" id="VTPC01090141">
    <property type="protein sequence ID" value="KAF2884739.1"/>
    <property type="molecule type" value="Genomic_DNA"/>
</dbReference>
<dbReference type="InterPro" id="IPR050725">
    <property type="entry name" value="CysQ/Inositol_MonoPase"/>
</dbReference>
<proteinExistence type="inferred from homology"/>
<feature type="binding site" evidence="2">
    <location>
        <position position="158"/>
    </location>
    <ligand>
        <name>Mg(2+)</name>
        <dbReference type="ChEBI" id="CHEBI:18420"/>
        <label>1</label>
        <note>catalytic</note>
    </ligand>
</feature>
<evidence type="ECO:0008006" key="5">
    <source>
        <dbReference type="Google" id="ProtNLM"/>
    </source>
</evidence>
<keyword evidence="2" id="KW-0460">Magnesium</keyword>
<dbReference type="Gene3D" id="3.40.190.80">
    <property type="match status" value="1"/>
</dbReference>
<dbReference type="OrthoDB" id="9977309at2759"/>
<dbReference type="PANTHER" id="PTHR43028:SF3">
    <property type="entry name" value="INOSITOL POLYPHOSPHATE 1-PHOSPHATASE"/>
    <property type="match status" value="1"/>
</dbReference>
<dbReference type="InterPro" id="IPR044897">
    <property type="entry name" value="INPP1_dom_1"/>
</dbReference>
<dbReference type="Pfam" id="PF00459">
    <property type="entry name" value="Inositol_P"/>
    <property type="match status" value="1"/>
</dbReference>
<dbReference type="InterPro" id="IPR000760">
    <property type="entry name" value="Inositol_monophosphatase-like"/>
</dbReference>
<dbReference type="PANTHER" id="PTHR43028">
    <property type="entry name" value="3'(2'),5'-BISPHOSPHATE NUCLEOTIDASE 1"/>
    <property type="match status" value="1"/>
</dbReference>
<gene>
    <name evidence="3" type="ORF">ILUMI_21465</name>
</gene>
<dbReference type="AlphaFoldDB" id="A0A8K0CCG2"/>
<dbReference type="GO" id="GO:0046872">
    <property type="term" value="F:metal ion binding"/>
    <property type="evidence" value="ECO:0007669"/>
    <property type="project" value="UniProtKB-KW"/>
</dbReference>
<sequence length="368" mass="40495">MALLKSLIIASEKAGNIARICRQSKHLFELLVQEKEDAESNPRFVQDFKTLADVLIQEMVKYEIGQQFPILKNQIKGEENNSFCNKLGEVINVKIQEHANETAELLEIVLNGDSNAAKLLAEEVHRNIKLEDVNLCSTVLPESDEHEYGDVGIWIDPIDSTAEYINGKELVEESGIHVNGLGCVTVLIGVYNKADGTPVMGIVNQPFSELKEDKWHGCCHWGLIGHTTSACCNCKFSTVPKNIVCISSSEDQSVKDKLKANGFTLVEAAGAGYKMLTVITGLSDAYVLSKGTTFKWDTCGPQAILKSLGGDVTNFEDAVKNCKMPVTYINDMESGDEIKVVKYCNAEGIIAYKDELILKSIIEAVKEQ</sequence>
<evidence type="ECO:0000256" key="2">
    <source>
        <dbReference type="PIRSR" id="PIRSR600760-2"/>
    </source>
</evidence>
<dbReference type="GO" id="GO:0046854">
    <property type="term" value="P:phosphatidylinositol phosphate biosynthetic process"/>
    <property type="evidence" value="ECO:0007669"/>
    <property type="project" value="InterPro"/>
</dbReference>
<comment type="similarity">
    <text evidence="1">Belongs to the inositol monophosphatase superfamily.</text>
</comment>
<feature type="binding site" evidence="2">
    <location>
        <position position="159"/>
    </location>
    <ligand>
        <name>Mg(2+)</name>
        <dbReference type="ChEBI" id="CHEBI:18420"/>
        <label>1</label>
        <note>catalytic</note>
    </ligand>
</feature>
<dbReference type="PROSITE" id="PS00630">
    <property type="entry name" value="IMP_2"/>
    <property type="match status" value="1"/>
</dbReference>
<feature type="binding site" evidence="2">
    <location>
        <position position="297"/>
    </location>
    <ligand>
        <name>Mg(2+)</name>
        <dbReference type="ChEBI" id="CHEBI:18420"/>
        <label>1</label>
        <note>catalytic</note>
    </ligand>
</feature>
<dbReference type="SUPFAM" id="SSF56655">
    <property type="entry name" value="Carbohydrate phosphatase"/>
    <property type="match status" value="1"/>
</dbReference>
<keyword evidence="2" id="KW-0479">Metal-binding</keyword>
<comment type="caution">
    <text evidence="3">The sequence shown here is derived from an EMBL/GenBank/DDBJ whole genome shotgun (WGS) entry which is preliminary data.</text>
</comment>
<comment type="cofactor">
    <cofactor evidence="2">
        <name>Mg(2+)</name>
        <dbReference type="ChEBI" id="CHEBI:18420"/>
    </cofactor>
</comment>
<dbReference type="InterPro" id="IPR020550">
    <property type="entry name" value="Inositol_monophosphatase_CS"/>
</dbReference>
<dbReference type="Proteomes" id="UP000801492">
    <property type="component" value="Unassembled WGS sequence"/>
</dbReference>